<proteinExistence type="predicted"/>
<reference evidence="2" key="1">
    <citation type="submission" date="2019-12" db="EMBL/GenBank/DDBJ databases">
        <authorList>
            <person name="Scholes J."/>
        </authorList>
    </citation>
    <scope>NUCLEOTIDE SEQUENCE</scope>
</reference>
<evidence type="ECO:0000313" key="3">
    <source>
        <dbReference type="Proteomes" id="UP001153555"/>
    </source>
</evidence>
<name>A0A9N7RU39_STRHE</name>
<dbReference type="EMBL" id="CACSLK010034598">
    <property type="protein sequence ID" value="CAA0843116.1"/>
    <property type="molecule type" value="Genomic_DNA"/>
</dbReference>
<feature type="region of interest" description="Disordered" evidence="1">
    <location>
        <begin position="1"/>
        <end position="75"/>
    </location>
</feature>
<dbReference type="AlphaFoldDB" id="A0A9N7RU39"/>
<feature type="compositionally biased region" description="Polar residues" evidence="1">
    <location>
        <begin position="65"/>
        <end position="75"/>
    </location>
</feature>
<feature type="non-terminal residue" evidence="2">
    <location>
        <position position="75"/>
    </location>
</feature>
<comment type="caution">
    <text evidence="2">The sequence shown here is derived from an EMBL/GenBank/DDBJ whole genome shotgun (WGS) entry which is preliminary data.</text>
</comment>
<feature type="compositionally biased region" description="Low complexity" evidence="1">
    <location>
        <begin position="36"/>
        <end position="53"/>
    </location>
</feature>
<dbReference type="Proteomes" id="UP001153555">
    <property type="component" value="Unassembled WGS sequence"/>
</dbReference>
<evidence type="ECO:0000256" key="1">
    <source>
        <dbReference type="SAM" id="MobiDB-lite"/>
    </source>
</evidence>
<evidence type="ECO:0000313" key="2">
    <source>
        <dbReference type="EMBL" id="CAA0843116.1"/>
    </source>
</evidence>
<sequence>KTVRITITSGVPTASGPRINGARNGINDKRTSSGMMTSTGGPRRPTTMTGRSPSNHDSRCPPSPAQNLTHGSTEL</sequence>
<protein>
    <submittedName>
        <fullName evidence="2">Uncharacterized protein</fullName>
    </submittedName>
</protein>
<gene>
    <name evidence="2" type="ORF">SHERM_08970</name>
</gene>
<organism evidence="2 3">
    <name type="scientific">Striga hermonthica</name>
    <name type="common">Purple witchweed</name>
    <name type="synonym">Buchnera hermonthica</name>
    <dbReference type="NCBI Taxonomy" id="68872"/>
    <lineage>
        <taxon>Eukaryota</taxon>
        <taxon>Viridiplantae</taxon>
        <taxon>Streptophyta</taxon>
        <taxon>Embryophyta</taxon>
        <taxon>Tracheophyta</taxon>
        <taxon>Spermatophyta</taxon>
        <taxon>Magnoliopsida</taxon>
        <taxon>eudicotyledons</taxon>
        <taxon>Gunneridae</taxon>
        <taxon>Pentapetalae</taxon>
        <taxon>asterids</taxon>
        <taxon>lamiids</taxon>
        <taxon>Lamiales</taxon>
        <taxon>Orobanchaceae</taxon>
        <taxon>Buchnereae</taxon>
        <taxon>Striga</taxon>
    </lineage>
</organism>
<feature type="compositionally biased region" description="Polar residues" evidence="1">
    <location>
        <begin position="1"/>
        <end position="12"/>
    </location>
</feature>
<feature type="non-terminal residue" evidence="2">
    <location>
        <position position="1"/>
    </location>
</feature>
<keyword evidence="3" id="KW-1185">Reference proteome</keyword>
<accession>A0A9N7RU39</accession>